<reference evidence="1 2" key="1">
    <citation type="submission" date="2019-09" db="EMBL/GenBank/DDBJ databases">
        <authorList>
            <consortium name="DOE Joint Genome Institute"/>
            <person name="Mondo S.J."/>
            <person name="Navarro-Mendoza M.I."/>
            <person name="Perez-Arques C."/>
            <person name="Panchal S."/>
            <person name="Nicolas F.E."/>
            <person name="Ganguly P."/>
            <person name="Pangilinan J."/>
            <person name="Grigoriev I."/>
            <person name="Heitman J."/>
            <person name="Sanya K."/>
            <person name="Garre V."/>
        </authorList>
    </citation>
    <scope>NUCLEOTIDE SEQUENCE [LARGE SCALE GENOMIC DNA]</scope>
    <source>
        <strain evidence="1 2">MU402</strain>
    </source>
</reference>
<name>A0A8H4BIS7_MUCCL</name>
<gene>
    <name evidence="1" type="ORF">FB192DRAFT_1073517</name>
</gene>
<organism evidence="1 2">
    <name type="scientific">Mucor circinelloides f. lusitanicus</name>
    <name type="common">Mucor racemosus var. lusitanicus</name>
    <dbReference type="NCBI Taxonomy" id="29924"/>
    <lineage>
        <taxon>Eukaryota</taxon>
        <taxon>Fungi</taxon>
        <taxon>Fungi incertae sedis</taxon>
        <taxon>Mucoromycota</taxon>
        <taxon>Mucoromycotina</taxon>
        <taxon>Mucoromycetes</taxon>
        <taxon>Mucorales</taxon>
        <taxon>Mucorineae</taxon>
        <taxon>Mucoraceae</taxon>
        <taxon>Mucor</taxon>
    </lineage>
</organism>
<sequence length="84" mass="9806">MELITRYLDPLLNGMLNNQDQNHSFIWTNTQSTGTADERPDAEMFHLKQRTLDYTIGYCEVKIDESTVLPLPIYKHCEEISPNF</sequence>
<proteinExistence type="predicted"/>
<accession>A0A8H4BIS7</accession>
<evidence type="ECO:0000313" key="2">
    <source>
        <dbReference type="Proteomes" id="UP000469890"/>
    </source>
</evidence>
<protein>
    <submittedName>
        <fullName evidence="1">Uncharacterized protein</fullName>
    </submittedName>
</protein>
<dbReference type="Proteomes" id="UP000469890">
    <property type="component" value="Unassembled WGS sequence"/>
</dbReference>
<evidence type="ECO:0000313" key="1">
    <source>
        <dbReference type="EMBL" id="KAF1803084.1"/>
    </source>
</evidence>
<dbReference type="AlphaFoldDB" id="A0A8H4BIS7"/>
<dbReference type="EMBL" id="JAAECE010000003">
    <property type="protein sequence ID" value="KAF1803084.1"/>
    <property type="molecule type" value="Genomic_DNA"/>
</dbReference>
<comment type="caution">
    <text evidence="1">The sequence shown here is derived from an EMBL/GenBank/DDBJ whole genome shotgun (WGS) entry which is preliminary data.</text>
</comment>